<dbReference type="InParanoid" id="F4BXT4"/>
<dbReference type="KEGG" id="mcj:MCON_0703"/>
<dbReference type="Pfam" id="PF03351">
    <property type="entry name" value="DOMON"/>
    <property type="match status" value="1"/>
</dbReference>
<organism evidence="2 3">
    <name type="scientific">Methanothrix soehngenii (strain ATCC 5969 / DSM 3671 / JCM 10134 / NBRC 103675 / OCM 69 / GP-6)</name>
    <name type="common">Methanosaeta concilii</name>
    <dbReference type="NCBI Taxonomy" id="990316"/>
    <lineage>
        <taxon>Archaea</taxon>
        <taxon>Methanobacteriati</taxon>
        <taxon>Methanobacteriota</taxon>
        <taxon>Stenosarchaea group</taxon>
        <taxon>Methanomicrobia</taxon>
        <taxon>Methanotrichales</taxon>
        <taxon>Methanotrichaceae</taxon>
        <taxon>Methanothrix</taxon>
    </lineage>
</organism>
<reference evidence="2 3" key="1">
    <citation type="journal article" date="2011" name="J. Bacteriol.">
        <title>Complete genome sequence of Methanosaeta concilii, a specialist in aceticlastic methanogenesis.</title>
        <authorList>
            <person name="Barber R.D."/>
            <person name="Zhang L."/>
            <person name="Harnack M."/>
            <person name="Olson M.V."/>
            <person name="Kaul R."/>
            <person name="Ingram-Smith C."/>
            <person name="Smith K.S."/>
        </authorList>
    </citation>
    <scope>NUCLEOTIDE SEQUENCE [LARGE SCALE GENOMIC DNA]</scope>
    <source>
        <strain evidence="3">ATCC 5969 / DSM 3671 / JCM 10134 / NBRC 103675 / OCM 69 / GP-6</strain>
    </source>
</reference>
<evidence type="ECO:0000313" key="2">
    <source>
        <dbReference type="EMBL" id="AEB67518.1"/>
    </source>
</evidence>
<dbReference type="PANTHER" id="PTHR46901">
    <property type="entry name" value="GH04942P"/>
    <property type="match status" value="1"/>
</dbReference>
<sequence length="381" mass="42110">MRAINAVLLLALLLTFSGCVERPEAPAVSEQQATEEWKADGIVSEGEYTRSMLLQAPTRQGYSGGDMQISWRNDEEDLYLALNGSTLGWLALGFEPLEWMKDSDIILASVDKGTAVVLDEYCTGNYGPHIEDTMLGGTDDIQEFSGSESAGRTTIELKRSLQSSDRFDKSFSPGQAVSIIWALSDNPDISQKHDVAYGEGILSLTRAGGVASASLPGSLTPIEKDGLIFIWEEEKAARDIYSSLYEKNNLTIFLDLTRSEESHMDQAKAVIDKYGLVLPADVPGVFENQTLQDIHDRLLAEGLESDEQALKVAAEFEEISIMDLEAELAAAENEDVRTMYQGLLAGSRKHLRSYVADLKEQGIEYEPRHLLRSEFEETVRV</sequence>
<keyword evidence="3" id="KW-1185">Reference proteome</keyword>
<dbReference type="Pfam" id="PF09968">
    <property type="entry name" value="DUF2202"/>
    <property type="match status" value="1"/>
</dbReference>
<dbReference type="AlphaFoldDB" id="F4BXT4"/>
<dbReference type="PROSITE" id="PS50836">
    <property type="entry name" value="DOMON"/>
    <property type="match status" value="1"/>
</dbReference>
<dbReference type="PANTHER" id="PTHR46901:SF2">
    <property type="entry name" value="GH04942P"/>
    <property type="match status" value="1"/>
</dbReference>
<evidence type="ECO:0000259" key="1">
    <source>
        <dbReference type="PROSITE" id="PS50836"/>
    </source>
</evidence>
<dbReference type="EMBL" id="CP002565">
    <property type="protein sequence ID" value="AEB67518.1"/>
    <property type="molecule type" value="Genomic_DNA"/>
</dbReference>
<name>F4BXT4_METSG</name>
<protein>
    <submittedName>
        <fullName evidence="2">DOMON domain protein</fullName>
    </submittedName>
</protein>
<dbReference type="Gene3D" id="2.60.40.1210">
    <property type="entry name" value="Cellobiose dehydrogenase, cytochrome domain"/>
    <property type="match status" value="1"/>
</dbReference>
<dbReference type="CDD" id="cd09631">
    <property type="entry name" value="DOMON_DOH"/>
    <property type="match status" value="1"/>
</dbReference>
<dbReference type="SUPFAM" id="SSF47240">
    <property type="entry name" value="Ferritin-like"/>
    <property type="match status" value="1"/>
</dbReference>
<dbReference type="InterPro" id="IPR045266">
    <property type="entry name" value="DOH_DOMON"/>
</dbReference>
<dbReference type="STRING" id="990316.MCON_0703"/>
<dbReference type="InterPro" id="IPR009078">
    <property type="entry name" value="Ferritin-like_SF"/>
</dbReference>
<gene>
    <name evidence="2" type="ordered locus">MCON_0703</name>
</gene>
<dbReference type="RefSeq" id="WP_013718577.1">
    <property type="nucleotide sequence ID" value="NC_015416.1"/>
</dbReference>
<feature type="domain" description="DOMON" evidence="1">
    <location>
        <begin position="65"/>
        <end position="184"/>
    </location>
</feature>
<dbReference type="InterPro" id="IPR012347">
    <property type="entry name" value="Ferritin-like"/>
</dbReference>
<evidence type="ECO:0000313" key="3">
    <source>
        <dbReference type="Proteomes" id="UP000007807"/>
    </source>
</evidence>
<proteinExistence type="predicted"/>
<dbReference type="OrthoDB" id="117121at2157"/>
<dbReference type="GeneID" id="10460424"/>
<dbReference type="Gene3D" id="1.20.1260.10">
    <property type="match status" value="1"/>
</dbReference>
<accession>F4BXT4</accession>
<dbReference type="CDD" id="cd01048">
    <property type="entry name" value="Ferritin_like_AB2"/>
    <property type="match status" value="1"/>
</dbReference>
<dbReference type="HOGENOM" id="CLU_711000_0_0_2"/>
<dbReference type="InterPro" id="IPR019243">
    <property type="entry name" value="DUF2202"/>
</dbReference>
<dbReference type="InterPro" id="IPR005018">
    <property type="entry name" value="DOMON_domain"/>
</dbReference>
<dbReference type="PROSITE" id="PS51257">
    <property type="entry name" value="PROKAR_LIPOPROTEIN"/>
    <property type="match status" value="1"/>
</dbReference>
<dbReference type="SMART" id="SM00664">
    <property type="entry name" value="DoH"/>
    <property type="match status" value="1"/>
</dbReference>
<dbReference type="Proteomes" id="UP000007807">
    <property type="component" value="Chromosome"/>
</dbReference>